<feature type="region of interest" description="Disordered" evidence="1">
    <location>
        <begin position="1"/>
        <end position="21"/>
    </location>
</feature>
<dbReference type="AlphaFoldDB" id="A0A4U5U1X8"/>
<sequence>MTEELTGASRGLLFESPSTLAGDGVCGEEDMLLPSGPRPPALELRSLSQAEPGFTETVESYDTMSHTDNKPEEEIGIELLLKGC</sequence>
<dbReference type="EMBL" id="CM014079">
    <property type="protein sequence ID" value="TKS67780.1"/>
    <property type="molecule type" value="Genomic_DNA"/>
</dbReference>
<organism evidence="2 3">
    <name type="scientific">Collichthys lucidus</name>
    <name type="common">Big head croaker</name>
    <name type="synonym">Sciaena lucida</name>
    <dbReference type="NCBI Taxonomy" id="240159"/>
    <lineage>
        <taxon>Eukaryota</taxon>
        <taxon>Metazoa</taxon>
        <taxon>Chordata</taxon>
        <taxon>Craniata</taxon>
        <taxon>Vertebrata</taxon>
        <taxon>Euteleostomi</taxon>
        <taxon>Actinopterygii</taxon>
        <taxon>Neopterygii</taxon>
        <taxon>Teleostei</taxon>
        <taxon>Neoteleostei</taxon>
        <taxon>Acanthomorphata</taxon>
        <taxon>Eupercaria</taxon>
        <taxon>Sciaenidae</taxon>
        <taxon>Collichthys</taxon>
    </lineage>
</organism>
<accession>A0A4U5U1X8</accession>
<keyword evidence="3" id="KW-1185">Reference proteome</keyword>
<proteinExistence type="predicted"/>
<evidence type="ECO:0000313" key="2">
    <source>
        <dbReference type="EMBL" id="TKS67780.1"/>
    </source>
</evidence>
<evidence type="ECO:0000256" key="1">
    <source>
        <dbReference type="SAM" id="MobiDB-lite"/>
    </source>
</evidence>
<protein>
    <submittedName>
        <fullName evidence="2">Uncharacterized protein</fullName>
    </submittedName>
</protein>
<dbReference type="Proteomes" id="UP000298787">
    <property type="component" value="Chromosome 2"/>
</dbReference>
<evidence type="ECO:0000313" key="3">
    <source>
        <dbReference type="Proteomes" id="UP000298787"/>
    </source>
</evidence>
<name>A0A4U5U1X8_COLLU</name>
<gene>
    <name evidence="2" type="ORF">D9C73_000896</name>
</gene>
<reference evidence="2 3" key="1">
    <citation type="submission" date="2019-01" db="EMBL/GenBank/DDBJ databases">
        <title>Genome Assembly of Collichthys lucidus.</title>
        <authorList>
            <person name="Cai M."/>
            <person name="Xiao S."/>
        </authorList>
    </citation>
    <scope>NUCLEOTIDE SEQUENCE [LARGE SCALE GENOMIC DNA]</scope>
    <source>
        <strain evidence="2">JT15FE1705JMU</strain>
        <tissue evidence="2">Muscle</tissue>
    </source>
</reference>